<gene>
    <name evidence="1" type="ORF">UFOVP772_31</name>
</gene>
<evidence type="ECO:0000313" key="1">
    <source>
        <dbReference type="EMBL" id="CAB4161170.1"/>
    </source>
</evidence>
<accession>A0A6J5NMX4</accession>
<organism evidence="1">
    <name type="scientific">uncultured Caudovirales phage</name>
    <dbReference type="NCBI Taxonomy" id="2100421"/>
    <lineage>
        <taxon>Viruses</taxon>
        <taxon>Duplodnaviria</taxon>
        <taxon>Heunggongvirae</taxon>
        <taxon>Uroviricota</taxon>
        <taxon>Caudoviricetes</taxon>
        <taxon>Peduoviridae</taxon>
        <taxon>Maltschvirus</taxon>
        <taxon>Maltschvirus maltsch</taxon>
    </lineage>
</organism>
<reference evidence="1" key="1">
    <citation type="submission" date="2020-04" db="EMBL/GenBank/DDBJ databases">
        <authorList>
            <person name="Chiriac C."/>
            <person name="Salcher M."/>
            <person name="Ghai R."/>
            <person name="Kavagutti S V."/>
        </authorList>
    </citation>
    <scope>NUCLEOTIDE SEQUENCE</scope>
</reference>
<proteinExistence type="predicted"/>
<dbReference type="EMBL" id="LR796708">
    <property type="protein sequence ID" value="CAB4161170.1"/>
    <property type="molecule type" value="Genomic_DNA"/>
</dbReference>
<protein>
    <submittedName>
        <fullName evidence="1">Uncharacterized protein</fullName>
    </submittedName>
</protein>
<sequence length="100" mass="11076">MSAFDDLIGQRIKNKLIAYGYEQGFTGPREVMDRSINNLDNVISIARQSVSDVIQGEIEVFASRQTEDDLIGMPLFIAGLMHAKELIDLGISIMGESELD</sequence>
<name>A0A6J5NMX4_9CAUD</name>